<keyword evidence="1" id="KW-0732">Signal</keyword>
<dbReference type="Proteomes" id="UP001242368">
    <property type="component" value="Unassembled WGS sequence"/>
</dbReference>
<dbReference type="RefSeq" id="WP_290363895.1">
    <property type="nucleotide sequence ID" value="NZ_JAUFQU010000001.1"/>
</dbReference>
<feature type="chain" id="PRO_5045527043" evidence="1">
    <location>
        <begin position="20"/>
        <end position="112"/>
    </location>
</feature>
<organism evidence="2 3">
    <name type="scientific">Paenimyroides ceti</name>
    <dbReference type="NCBI Taxonomy" id="395087"/>
    <lineage>
        <taxon>Bacteria</taxon>
        <taxon>Pseudomonadati</taxon>
        <taxon>Bacteroidota</taxon>
        <taxon>Flavobacteriia</taxon>
        <taxon>Flavobacteriales</taxon>
        <taxon>Flavobacteriaceae</taxon>
        <taxon>Paenimyroides</taxon>
    </lineage>
</organism>
<name>A0ABT8CXX6_9FLAO</name>
<feature type="signal peptide" evidence="1">
    <location>
        <begin position="1"/>
        <end position="19"/>
    </location>
</feature>
<comment type="caution">
    <text evidence="2">The sequence shown here is derived from an EMBL/GenBank/DDBJ whole genome shotgun (WGS) entry which is preliminary data.</text>
</comment>
<gene>
    <name evidence="2" type="ORF">QW060_12900</name>
</gene>
<accession>A0ABT8CXX6</accession>
<keyword evidence="3" id="KW-1185">Reference proteome</keyword>
<reference evidence="3" key="1">
    <citation type="journal article" date="2019" name="Int. J. Syst. Evol. Microbiol.">
        <title>The Global Catalogue of Microorganisms (GCM) 10K type strain sequencing project: providing services to taxonomists for standard genome sequencing and annotation.</title>
        <authorList>
            <consortium name="The Broad Institute Genomics Platform"/>
            <consortium name="The Broad Institute Genome Sequencing Center for Infectious Disease"/>
            <person name="Wu L."/>
            <person name="Ma J."/>
        </authorList>
    </citation>
    <scope>NUCLEOTIDE SEQUENCE [LARGE SCALE GENOMIC DNA]</scope>
    <source>
        <strain evidence="3">CECT 7184</strain>
    </source>
</reference>
<proteinExistence type="predicted"/>
<evidence type="ECO:0000313" key="2">
    <source>
        <dbReference type="EMBL" id="MDN3708007.1"/>
    </source>
</evidence>
<dbReference type="EMBL" id="JAUFQU010000001">
    <property type="protein sequence ID" value="MDN3708007.1"/>
    <property type="molecule type" value="Genomic_DNA"/>
</dbReference>
<protein>
    <submittedName>
        <fullName evidence="2">Uncharacterized protein</fullName>
    </submittedName>
</protein>
<evidence type="ECO:0000313" key="3">
    <source>
        <dbReference type="Proteomes" id="UP001242368"/>
    </source>
</evidence>
<sequence length="112" mass="12717">MKKLIIMSIIAFSSLTTFAGNGDKAIEQSKMEKIALEINPHEEVLRNYHVTIFAQGYNSQFGEHYIIILYDETGCMTLLDIKNKVQQYQQSRPNDTITFKVERVAGSCSVPL</sequence>
<evidence type="ECO:0000256" key="1">
    <source>
        <dbReference type="SAM" id="SignalP"/>
    </source>
</evidence>